<evidence type="ECO:0000256" key="2">
    <source>
        <dbReference type="ARBA" id="ARBA00023043"/>
    </source>
</evidence>
<dbReference type="GO" id="GO:0019208">
    <property type="term" value="F:phosphatase regulator activity"/>
    <property type="evidence" value="ECO:0007669"/>
    <property type="project" value="TreeGrafter"/>
</dbReference>
<name>H3B6U8_LATCH</name>
<evidence type="ECO:0000256" key="4">
    <source>
        <dbReference type="SAM" id="MobiDB-lite"/>
    </source>
</evidence>
<protein>
    <recommendedName>
        <fullName evidence="5">cGMP-dependent protein kinase interacting domain-containing protein</fullName>
    </recommendedName>
</protein>
<dbReference type="InParanoid" id="H3B6U8"/>
<evidence type="ECO:0000313" key="7">
    <source>
        <dbReference type="Proteomes" id="UP000008672"/>
    </source>
</evidence>
<reference evidence="6" key="3">
    <citation type="submission" date="2025-09" db="UniProtKB">
        <authorList>
            <consortium name="Ensembl"/>
        </authorList>
    </citation>
    <scope>IDENTIFICATION</scope>
</reference>
<reference evidence="7" key="1">
    <citation type="submission" date="2011-08" db="EMBL/GenBank/DDBJ databases">
        <title>The draft genome of Latimeria chalumnae.</title>
        <authorList>
            <person name="Di Palma F."/>
            <person name="Alfoldi J."/>
            <person name="Johnson J."/>
            <person name="Berlin A."/>
            <person name="Gnerre S."/>
            <person name="Jaffe D."/>
            <person name="MacCallum I."/>
            <person name="Young S."/>
            <person name="Walker B.J."/>
            <person name="Lander E."/>
            <person name="Lindblad-Toh K."/>
        </authorList>
    </citation>
    <scope>NUCLEOTIDE SEQUENCE [LARGE SCALE GENOMIC DNA]</scope>
    <source>
        <strain evidence="7">Wild caught</strain>
    </source>
</reference>
<dbReference type="AlphaFoldDB" id="H3B6U8"/>
<feature type="compositionally biased region" description="Basic residues" evidence="4">
    <location>
        <begin position="38"/>
        <end position="48"/>
    </location>
</feature>
<feature type="domain" description="cGMP-dependent protein kinase interacting" evidence="5">
    <location>
        <begin position="293"/>
        <end position="398"/>
    </location>
</feature>
<keyword evidence="3" id="KW-0175">Coiled coil</keyword>
<dbReference type="InterPro" id="IPR051226">
    <property type="entry name" value="PP1_Regulatory_Subunit"/>
</dbReference>
<dbReference type="Bgee" id="ENSLACG00000015518">
    <property type="expression patterns" value="Expressed in muscle tissue and 6 other cell types or tissues"/>
</dbReference>
<feature type="region of interest" description="Disordered" evidence="4">
    <location>
        <begin position="28"/>
        <end position="98"/>
    </location>
</feature>
<dbReference type="CDD" id="cd21930">
    <property type="entry name" value="IPD_PPP1R12"/>
    <property type="match status" value="1"/>
</dbReference>
<dbReference type="InterPro" id="IPR031775">
    <property type="entry name" value="PRKG1_interact"/>
</dbReference>
<feature type="compositionally biased region" description="Polar residues" evidence="4">
    <location>
        <begin position="250"/>
        <end position="261"/>
    </location>
</feature>
<dbReference type="EMBL" id="AFYH01065436">
    <property type="status" value="NOT_ANNOTATED_CDS"/>
    <property type="molecule type" value="Genomic_DNA"/>
</dbReference>
<dbReference type="PANTHER" id="PTHR24179">
    <property type="entry name" value="PROTEIN PHOSPHATASE 1 REGULATORY SUBUNIT 12"/>
    <property type="match status" value="1"/>
</dbReference>
<feature type="coiled-coil region" evidence="3">
    <location>
        <begin position="291"/>
        <end position="396"/>
    </location>
</feature>
<dbReference type="Proteomes" id="UP000008672">
    <property type="component" value="Unassembled WGS sequence"/>
</dbReference>
<dbReference type="Ensembl" id="ENSLACT00000017749.1">
    <property type="protein sequence ID" value="ENSLACP00000017619.1"/>
    <property type="gene ID" value="ENSLACG00000015518.2"/>
</dbReference>
<evidence type="ECO:0000313" key="6">
    <source>
        <dbReference type="Ensembl" id="ENSLACP00000017619.1"/>
    </source>
</evidence>
<keyword evidence="1" id="KW-0677">Repeat</keyword>
<dbReference type="Pfam" id="PF15898">
    <property type="entry name" value="PRKG1_interact"/>
    <property type="match status" value="1"/>
</dbReference>
<dbReference type="GeneTree" id="ENSGT00940000157067"/>
<feature type="compositionally biased region" description="Basic and acidic residues" evidence="4">
    <location>
        <begin position="28"/>
        <end position="37"/>
    </location>
</feature>
<sequence>SVSRPPSAYPDLEADMQACVRRSYLTPVRDEAAESQRKARSRQARQTRRSTQGVTLTDLQEAQKFLSRSQTERKASEKEGGNPDENSSQEKEDMENPEGVTAAMQGVSESRQKWSGYLEDETTYRRSRYLSQTNSLSIPLASSSSSGSFLFPSSRLTRVNSLFDLRSTQPFHIRTGARGAGSHETEEVIEDNHNSDGRWIKPSIRERQWSWERRRDGLTNFFFWLNKLNKTPRNECVKQSIIHERFSRLDSGSTNPSSGDSYSEHSAARTNAYARREARLASLSTMEEDLSKNYRKLYEEALSENEKLKGRLQEAQQQLSNIKAQLQKTTQKSERLGDKSAMLEVERKEKRALERKMSEMEEELKNLHQVKQVQMLKQLNERLVSENRALTRVIARLSGSTEPPETEDL</sequence>
<evidence type="ECO:0000259" key="5">
    <source>
        <dbReference type="Pfam" id="PF15898"/>
    </source>
</evidence>
<keyword evidence="7" id="KW-1185">Reference proteome</keyword>
<dbReference type="GO" id="GO:0019901">
    <property type="term" value="F:protein kinase binding"/>
    <property type="evidence" value="ECO:0007669"/>
    <property type="project" value="InterPro"/>
</dbReference>
<proteinExistence type="predicted"/>
<feature type="region of interest" description="Disordered" evidence="4">
    <location>
        <begin position="248"/>
        <end position="270"/>
    </location>
</feature>
<dbReference type="Gene3D" id="6.10.250.1820">
    <property type="match status" value="1"/>
</dbReference>
<keyword evidence="2" id="KW-0040">ANK repeat</keyword>
<dbReference type="eggNOG" id="KOG0505">
    <property type="taxonomic scope" value="Eukaryota"/>
</dbReference>
<dbReference type="GO" id="GO:0030018">
    <property type="term" value="C:Z disc"/>
    <property type="evidence" value="ECO:0007669"/>
    <property type="project" value="TreeGrafter"/>
</dbReference>
<dbReference type="PANTHER" id="PTHR24179:SF18">
    <property type="entry name" value="PROTEIN PHOSPHATASE 1 REGULATORY SUBUNIT 12B"/>
    <property type="match status" value="1"/>
</dbReference>
<evidence type="ECO:0000256" key="1">
    <source>
        <dbReference type="ARBA" id="ARBA00022737"/>
    </source>
</evidence>
<accession>H3B6U8</accession>
<dbReference type="GO" id="GO:0004857">
    <property type="term" value="F:enzyme inhibitor activity"/>
    <property type="evidence" value="ECO:0007669"/>
    <property type="project" value="TreeGrafter"/>
</dbReference>
<dbReference type="EMBL" id="AFYH01065437">
    <property type="status" value="NOT_ANNOTATED_CDS"/>
    <property type="molecule type" value="Genomic_DNA"/>
</dbReference>
<dbReference type="HOGENOM" id="CLU_683272_0_0_1"/>
<reference evidence="6" key="2">
    <citation type="submission" date="2025-08" db="UniProtKB">
        <authorList>
            <consortium name="Ensembl"/>
        </authorList>
    </citation>
    <scope>IDENTIFICATION</scope>
</reference>
<dbReference type="GO" id="GO:0031672">
    <property type="term" value="C:A band"/>
    <property type="evidence" value="ECO:0007669"/>
    <property type="project" value="TreeGrafter"/>
</dbReference>
<dbReference type="STRING" id="7897.ENSLACP00000017619"/>
<evidence type="ECO:0000256" key="3">
    <source>
        <dbReference type="SAM" id="Coils"/>
    </source>
</evidence>
<gene>
    <name evidence="6" type="primary">LOC102364878</name>
</gene>
<dbReference type="Gene3D" id="6.10.140.390">
    <property type="match status" value="1"/>
</dbReference>
<feature type="compositionally biased region" description="Basic and acidic residues" evidence="4">
    <location>
        <begin position="70"/>
        <end position="81"/>
    </location>
</feature>
<organism evidence="6 7">
    <name type="scientific">Latimeria chalumnae</name>
    <name type="common">Coelacanth</name>
    <dbReference type="NCBI Taxonomy" id="7897"/>
    <lineage>
        <taxon>Eukaryota</taxon>
        <taxon>Metazoa</taxon>
        <taxon>Chordata</taxon>
        <taxon>Craniata</taxon>
        <taxon>Vertebrata</taxon>
        <taxon>Euteleostomi</taxon>
        <taxon>Coelacanthiformes</taxon>
        <taxon>Coelacanthidae</taxon>
        <taxon>Latimeria</taxon>
    </lineage>
</organism>